<dbReference type="Proteomes" id="UP000053611">
    <property type="component" value="Unassembled WGS sequence"/>
</dbReference>
<sequence>MVSVPYRISLPSSPPPSPPRCSAQMAVGTTNTSGSSPAGNSAAAVALKNAIAGSTNVPNPDTADAAEGNGNEASSTQPVASTTAMPKLSDFQLIRVLGKGCAGRVLLVKHTPSSRVHAMKAISKRAVLANDELDHTLAEQEILRHFSCPERKNAFVSRLYYSFCDKENFYLVMEFYPGGDLATQMEIHGILGPLRTRFYTCDIVAGLEALHREGILVRDLKPENILLNWHGHAVLADFGLSKSFGYRGEPIPVKLPPDYIEGKGTPPIYAGKGFGSYRNGELTWDRAYSFVGTQEYLAPEVIKRNHYTYAIDWWALGCIVCECLTGRVPFRGHEDESNAQLYDRVVNARWDAIYRGDSHPVSYLKDRYRIDSITYDFIDGLLQKEPMFRLTEPSVKSHPYFTNVDWATVAKGDYQDPFQLEIDPVAEYNTQFFPRLCLEETPTVDMSGHDYGKDTEHEQNALTNDEIYAKLQDQFARELETFEWSCQGFDDTDAPADDGGFQTDEPMEGIEDDLASHDEAHDESADEAMHERMVVSPSAEDDSEMRDISMPDISHDGSRQEASQELERLQTPSDSHAADLNVDGESTMEGKEDGAVDGTPRLDTTAEAVTPKAPAAASASPSERDTPSPVSSKAPTDAQAPSIRSQASSVATSAPSLPSIPTQVPTIATRPSSIATRQSSNAMRPTSIVSKPPSITATKASSTSSKALSVGTKAPSIDTKIVSSPVSPKAPSIRLPPPSDSVVSSSHAMNSHPVPTVEVDDVEEIRGDIAMPADGQMPRLPSGPPLSGLSVSDVISIPSAHQGSPNLIIRRHRHLPSIDSYPHARLSVDLNGTFGQLGDEDWEQLDADAIPELPNGANESGRASLFSRVLSRRPQATRSRRTSTFRTPSSLRKPASTETSDTSSDRSPSKTRPPLFASRGIENTRRAFTKIKAFPAPAGRPGDSLRPSAPNSAAASPVNSIRGMPPPSASAGTTSRAASRAVSMRDNQTLSPDDATTRRASMIAALTPGSKRSSNRSGDIPSLFGRQKARRQRPTDRSGATSRSSIESSTTADENTSGTTSPGPAGSSAPRVELQPTAPIAWGQVLGKAD</sequence>
<evidence type="ECO:0000256" key="7">
    <source>
        <dbReference type="ARBA" id="ARBA00047899"/>
    </source>
</evidence>
<dbReference type="AlphaFoldDB" id="A0A0J0XSQ3"/>
<organism evidence="11 12">
    <name type="scientific">Cutaneotrichosporon oleaginosum</name>
    <dbReference type="NCBI Taxonomy" id="879819"/>
    <lineage>
        <taxon>Eukaryota</taxon>
        <taxon>Fungi</taxon>
        <taxon>Dikarya</taxon>
        <taxon>Basidiomycota</taxon>
        <taxon>Agaricomycotina</taxon>
        <taxon>Tremellomycetes</taxon>
        <taxon>Trichosporonales</taxon>
        <taxon>Trichosporonaceae</taxon>
        <taxon>Cutaneotrichosporon</taxon>
    </lineage>
</organism>
<evidence type="ECO:0000256" key="4">
    <source>
        <dbReference type="ARBA" id="ARBA00022741"/>
    </source>
</evidence>
<feature type="compositionally biased region" description="Polar residues" evidence="9">
    <location>
        <begin position="1038"/>
        <end position="1055"/>
    </location>
</feature>
<name>A0A0J0XSQ3_9TREE</name>
<dbReference type="STRING" id="879819.A0A0J0XSQ3"/>
<evidence type="ECO:0000256" key="8">
    <source>
        <dbReference type="ARBA" id="ARBA00048679"/>
    </source>
</evidence>
<protein>
    <recommendedName>
        <fullName evidence="1">non-specific serine/threonine protein kinase</fullName>
        <ecNumber evidence="1">2.7.11.1</ecNumber>
    </recommendedName>
</protein>
<dbReference type="PANTHER" id="PTHR24356:SF390">
    <property type="entry name" value="PROTEIN KINASE C, BRAIN ISOZYME-RELATED"/>
    <property type="match status" value="1"/>
</dbReference>
<feature type="compositionally biased region" description="Low complexity" evidence="9">
    <location>
        <begin position="884"/>
        <end position="902"/>
    </location>
</feature>
<evidence type="ECO:0000313" key="12">
    <source>
        <dbReference type="Proteomes" id="UP000053611"/>
    </source>
</evidence>
<dbReference type="InterPro" id="IPR050236">
    <property type="entry name" value="Ser_Thr_kinase_AGC"/>
</dbReference>
<dbReference type="Gene3D" id="1.10.510.10">
    <property type="entry name" value="Transferase(Phosphotransferase) domain 1"/>
    <property type="match status" value="1"/>
</dbReference>
<keyword evidence="5 11" id="KW-0418">Kinase</keyword>
<gene>
    <name evidence="11" type="ORF">CC85DRAFT_30410</name>
</gene>
<dbReference type="Gene3D" id="3.30.200.20">
    <property type="entry name" value="Phosphorylase Kinase, domain 1"/>
    <property type="match status" value="1"/>
</dbReference>
<feature type="compositionally biased region" description="Polar residues" evidence="9">
    <location>
        <begin position="71"/>
        <end position="82"/>
    </location>
</feature>
<keyword evidence="4" id="KW-0547">Nucleotide-binding</keyword>
<dbReference type="Pfam" id="PF00069">
    <property type="entry name" value="Pkinase"/>
    <property type="match status" value="1"/>
</dbReference>
<feature type="compositionally biased region" description="Low complexity" evidence="9">
    <location>
        <begin position="605"/>
        <end position="621"/>
    </location>
</feature>
<proteinExistence type="predicted"/>
<accession>A0A0J0XSQ3</accession>
<evidence type="ECO:0000313" key="11">
    <source>
        <dbReference type="EMBL" id="KLT44098.1"/>
    </source>
</evidence>
<evidence type="ECO:0000256" key="6">
    <source>
        <dbReference type="ARBA" id="ARBA00022840"/>
    </source>
</evidence>
<feature type="region of interest" description="Disordered" evidence="9">
    <location>
        <begin position="851"/>
        <end position="1090"/>
    </location>
</feature>
<reference evidence="11 12" key="1">
    <citation type="submission" date="2015-03" db="EMBL/GenBank/DDBJ databases">
        <title>Genomics and transcriptomics of the oil-accumulating basidiomycete yeast T. oleaginosus allow insights into substrate utilization and the diverse evolutionary trajectories of mating systems in fungi.</title>
        <authorList>
            <consortium name="DOE Joint Genome Institute"/>
            <person name="Kourist R."/>
            <person name="Kracht O."/>
            <person name="Bracharz F."/>
            <person name="Lipzen A."/>
            <person name="Nolan M."/>
            <person name="Ohm R."/>
            <person name="Grigoriev I."/>
            <person name="Sun S."/>
            <person name="Heitman J."/>
            <person name="Bruck T."/>
            <person name="Nowrousian M."/>
        </authorList>
    </citation>
    <scope>NUCLEOTIDE SEQUENCE [LARGE SCALE GENOMIC DNA]</scope>
    <source>
        <strain evidence="11 12">IBC0246</strain>
    </source>
</reference>
<feature type="compositionally biased region" description="Low complexity" evidence="9">
    <location>
        <begin position="969"/>
        <end position="982"/>
    </location>
</feature>
<feature type="compositionally biased region" description="Low complexity" evidence="9">
    <location>
        <begin position="28"/>
        <end position="40"/>
    </location>
</feature>
<evidence type="ECO:0000256" key="2">
    <source>
        <dbReference type="ARBA" id="ARBA00022527"/>
    </source>
</evidence>
<comment type="catalytic activity">
    <reaction evidence="8">
        <text>L-seryl-[protein] + ATP = O-phospho-L-seryl-[protein] + ADP + H(+)</text>
        <dbReference type="Rhea" id="RHEA:17989"/>
        <dbReference type="Rhea" id="RHEA-COMP:9863"/>
        <dbReference type="Rhea" id="RHEA-COMP:11604"/>
        <dbReference type="ChEBI" id="CHEBI:15378"/>
        <dbReference type="ChEBI" id="CHEBI:29999"/>
        <dbReference type="ChEBI" id="CHEBI:30616"/>
        <dbReference type="ChEBI" id="CHEBI:83421"/>
        <dbReference type="ChEBI" id="CHEBI:456216"/>
        <dbReference type="EC" id="2.7.11.1"/>
    </reaction>
</comment>
<comment type="catalytic activity">
    <reaction evidence="7">
        <text>L-threonyl-[protein] + ATP = O-phospho-L-threonyl-[protein] + ADP + H(+)</text>
        <dbReference type="Rhea" id="RHEA:46608"/>
        <dbReference type="Rhea" id="RHEA-COMP:11060"/>
        <dbReference type="Rhea" id="RHEA-COMP:11605"/>
        <dbReference type="ChEBI" id="CHEBI:15378"/>
        <dbReference type="ChEBI" id="CHEBI:30013"/>
        <dbReference type="ChEBI" id="CHEBI:30616"/>
        <dbReference type="ChEBI" id="CHEBI:61977"/>
        <dbReference type="ChEBI" id="CHEBI:456216"/>
        <dbReference type="EC" id="2.7.11.1"/>
    </reaction>
</comment>
<dbReference type="PROSITE" id="PS50011">
    <property type="entry name" value="PROTEIN_KINASE_DOM"/>
    <property type="match status" value="1"/>
</dbReference>
<dbReference type="RefSeq" id="XP_018280589.1">
    <property type="nucleotide sequence ID" value="XM_018425520.1"/>
</dbReference>
<dbReference type="SMART" id="SM00220">
    <property type="entry name" value="S_TKc"/>
    <property type="match status" value="1"/>
</dbReference>
<evidence type="ECO:0000256" key="9">
    <source>
        <dbReference type="SAM" id="MobiDB-lite"/>
    </source>
</evidence>
<feature type="region of interest" description="Disordered" evidence="9">
    <location>
        <begin position="516"/>
        <end position="753"/>
    </location>
</feature>
<feature type="region of interest" description="Disordered" evidence="9">
    <location>
        <begin position="1"/>
        <end position="40"/>
    </location>
</feature>
<dbReference type="InterPro" id="IPR011009">
    <property type="entry name" value="Kinase-like_dom_sf"/>
</dbReference>
<keyword evidence="12" id="KW-1185">Reference proteome</keyword>
<keyword evidence="2" id="KW-0723">Serine/threonine-protein kinase</keyword>
<dbReference type="GO" id="GO:0035556">
    <property type="term" value="P:intracellular signal transduction"/>
    <property type="evidence" value="ECO:0007669"/>
    <property type="project" value="TreeGrafter"/>
</dbReference>
<evidence type="ECO:0000259" key="10">
    <source>
        <dbReference type="PROSITE" id="PS50011"/>
    </source>
</evidence>
<dbReference type="GeneID" id="28986123"/>
<keyword evidence="6" id="KW-0067">ATP-binding</keyword>
<dbReference type="OrthoDB" id="63267at2759"/>
<feature type="region of interest" description="Disordered" evidence="9">
    <location>
        <begin position="55"/>
        <end position="82"/>
    </location>
</feature>
<dbReference type="GO" id="GO:0004674">
    <property type="term" value="F:protein serine/threonine kinase activity"/>
    <property type="evidence" value="ECO:0007669"/>
    <property type="project" value="UniProtKB-KW"/>
</dbReference>
<dbReference type="InterPro" id="IPR045270">
    <property type="entry name" value="STKc_AGC"/>
</dbReference>
<dbReference type="PANTHER" id="PTHR24356">
    <property type="entry name" value="SERINE/THREONINE-PROTEIN KINASE"/>
    <property type="match status" value="1"/>
</dbReference>
<evidence type="ECO:0000256" key="1">
    <source>
        <dbReference type="ARBA" id="ARBA00012513"/>
    </source>
</evidence>
<evidence type="ECO:0000256" key="5">
    <source>
        <dbReference type="ARBA" id="ARBA00022777"/>
    </source>
</evidence>
<feature type="compositionally biased region" description="Low complexity" evidence="9">
    <location>
        <begin position="696"/>
        <end position="707"/>
    </location>
</feature>
<dbReference type="EC" id="2.7.11.1" evidence="1"/>
<feature type="compositionally biased region" description="Polar residues" evidence="9">
    <location>
        <begin position="642"/>
        <end position="695"/>
    </location>
</feature>
<feature type="compositionally biased region" description="Basic and acidic residues" evidence="9">
    <location>
        <begin position="516"/>
        <end position="533"/>
    </location>
</feature>
<feature type="compositionally biased region" description="Low complexity" evidence="9">
    <location>
        <begin position="947"/>
        <end position="960"/>
    </location>
</feature>
<dbReference type="EMBL" id="KQ087189">
    <property type="protein sequence ID" value="KLT44098.1"/>
    <property type="molecule type" value="Genomic_DNA"/>
</dbReference>
<feature type="compositionally biased region" description="Basic and acidic residues" evidence="9">
    <location>
        <begin position="545"/>
        <end position="559"/>
    </location>
</feature>
<feature type="domain" description="Protein kinase" evidence="10">
    <location>
        <begin position="91"/>
        <end position="401"/>
    </location>
</feature>
<keyword evidence="3" id="KW-0808">Transferase</keyword>
<feature type="compositionally biased region" description="Low complexity" evidence="9">
    <location>
        <begin position="1056"/>
        <end position="1070"/>
    </location>
</feature>
<dbReference type="GO" id="GO:0005524">
    <property type="term" value="F:ATP binding"/>
    <property type="evidence" value="ECO:0007669"/>
    <property type="project" value="UniProtKB-KW"/>
</dbReference>
<dbReference type="InterPro" id="IPR000719">
    <property type="entry name" value="Prot_kinase_dom"/>
</dbReference>
<dbReference type="SUPFAM" id="SSF56112">
    <property type="entry name" value="Protein kinase-like (PK-like)"/>
    <property type="match status" value="1"/>
</dbReference>
<evidence type="ECO:0000256" key="3">
    <source>
        <dbReference type="ARBA" id="ARBA00022679"/>
    </source>
</evidence>
<dbReference type="CDD" id="cd05123">
    <property type="entry name" value="STKc_AGC"/>
    <property type="match status" value="1"/>
</dbReference>